<dbReference type="Gene3D" id="1.25.40.20">
    <property type="entry name" value="Ankyrin repeat-containing domain"/>
    <property type="match status" value="1"/>
</dbReference>
<accession>A0A0F7EIB7</accession>
<gene>
    <name evidence="1" type="ORF">EX87_16495</name>
</gene>
<dbReference type="AlphaFoldDB" id="A0A0F7EIB7"/>
<sequence>MAVVDVDQRMLHAIEARDIKAAQALLDEGMDVNASSKKGTYLDWAWSGFKDYSFDIIKLLIENEIDDLHSLLDHQIAPIDKNDPNYFYCKIL</sequence>
<keyword evidence="1" id="KW-0614">Plasmid</keyword>
<dbReference type="RefSeq" id="WP_031414253.1">
    <property type="nucleotide sequence ID" value="NZ_CP011075.1"/>
</dbReference>
<evidence type="ECO:0008006" key="2">
    <source>
        <dbReference type="Google" id="ProtNLM"/>
    </source>
</evidence>
<protein>
    <recommendedName>
        <fullName evidence="2">Ankyrin repeat domain-containing protein</fullName>
    </recommendedName>
</protein>
<proteinExistence type="predicted"/>
<geneLocation type="plasmid" evidence="1">
    <name>unnamed1</name>
</geneLocation>
<reference evidence="1" key="1">
    <citation type="submission" date="2015-03" db="EMBL/GenBank/DDBJ databases">
        <title>MIGS Cultured Bacterial/Archaeal sample from Brevibacillus laterosporus.</title>
        <authorList>
            <person name="Zeng D."/>
            <person name="Zhu L."/>
            <person name="Dong G."/>
            <person name="Ye W."/>
            <person name="Ren D."/>
            <person name="Wu L."/>
            <person name="Xu J."/>
            <person name="Li G."/>
            <person name="Guo L."/>
        </authorList>
    </citation>
    <scope>NUCLEOTIDE SEQUENCE</scope>
    <source>
        <strain evidence="1">B9</strain>
        <plasmid evidence="1">unnamed1</plasmid>
    </source>
</reference>
<evidence type="ECO:0000313" key="1">
    <source>
        <dbReference type="EMBL" id="AKF95235.1"/>
    </source>
</evidence>
<name>A0A0F7EIB7_BRELA</name>
<dbReference type="EMBL" id="CP011075">
    <property type="protein sequence ID" value="AKF95235.1"/>
    <property type="molecule type" value="Genomic_DNA"/>
</dbReference>
<organism evidence="1">
    <name type="scientific">Brevibacillus laterosporus</name>
    <name type="common">Bacillus laterosporus</name>
    <dbReference type="NCBI Taxonomy" id="1465"/>
    <lineage>
        <taxon>Bacteria</taxon>
        <taxon>Bacillati</taxon>
        <taxon>Bacillota</taxon>
        <taxon>Bacilli</taxon>
        <taxon>Bacillales</taxon>
        <taxon>Paenibacillaceae</taxon>
        <taxon>Brevibacillus</taxon>
    </lineage>
</organism>
<dbReference type="InterPro" id="IPR036770">
    <property type="entry name" value="Ankyrin_rpt-contain_sf"/>
</dbReference>